<accession>A0ABU2N4M9</accession>
<sequence>MTRVDDPFDTATLRAGVLAAWADSPTRFREDANAEEDLRLGGYADTWCVELAQNAADAARAAGVPGRLRITVEGGELRVANTGAPLEAAGVTALAALRASAKRDDAGSVGRFGVGFAAVLALSDAPRVVSVNGGVAFSASATAEAVRELSGPAAELVRREGQLPVLRLVWPTSADEPPLPDGYATEVRLPLRPDVDPGALLAAATAGAPDLLLALPDLVEITVGDVRVDAAAVGSAVEIGTAGGAVRRWLLARVTADGAADSATEQRGRLVRSFCWALPLDADGRPAPLADDVLHAPTTTVERLGLPARLIADVPLDPDRRRVRSGPATDAVLHAAADAYLDLVAAVDPADRLALVPVAGFPRSELDARLRALLLDVLRGAAWLPGADGDDVAPRAATILDLPAPELPALLVDVVPGLLAPISAVPVRPEGHLQGTTRLQGGLPDTPGAAAVLAELGVHRTGPAELADRLLGIRRPADWWRAVYAALEQAVDTVPGLRDELRALPVPLADGRTVRGPASVLLPLGTDAGRVGDLALPGLHVVDPDAVHPLLLRLGAALAEPDALLDHPALRDAVDRSVDDADAGLDPVPLAEAVLGLVAELGPGAAASRDWLSALALTDVDGEPARADELMLPDAALRPLLADDAPPAVLGTAWQERASREVLVAVGVLDGFAVVETDAASAPDLGLDDVDRWLDEHDPDVVVAVRDLDLVRDDAWPAALALLAGEPETRAAVLAPGSYTAWWLARHARLHGHRPGFWRLPSATGLGALYDPLPVTGADDTVLAAAGVRAALTVTDHRDAADLLDRLADPDRRPDVALVADAHAALAAAVVEGRVDPADLDPPERVRVLDGSVADVADAVVLDLPELVAVLPAGEVVVGGDPRALADLLDLPTASEIVDGEVVGTGRPVSWAALPEVVVTCHTLGVPVPAGELWCHDRLEIVLHRPASGRRRVPTWRAGDGRRHADDPVRALLAVLGGG</sequence>
<proteinExistence type="predicted"/>
<organism evidence="1 2">
    <name type="scientific">Pseudonocardia charpentierae</name>
    <dbReference type="NCBI Taxonomy" id="3075545"/>
    <lineage>
        <taxon>Bacteria</taxon>
        <taxon>Bacillati</taxon>
        <taxon>Actinomycetota</taxon>
        <taxon>Actinomycetes</taxon>
        <taxon>Pseudonocardiales</taxon>
        <taxon>Pseudonocardiaceae</taxon>
        <taxon>Pseudonocardia</taxon>
    </lineage>
</organism>
<name>A0ABU2N4M9_9PSEU</name>
<gene>
    <name evidence="1" type="ORF">RM445_02950</name>
</gene>
<keyword evidence="2" id="KW-1185">Reference proteome</keyword>
<dbReference type="EMBL" id="JAVREJ010000002">
    <property type="protein sequence ID" value="MDT0348478.1"/>
    <property type="molecule type" value="Genomic_DNA"/>
</dbReference>
<evidence type="ECO:0000313" key="2">
    <source>
        <dbReference type="Proteomes" id="UP001183202"/>
    </source>
</evidence>
<dbReference type="SUPFAM" id="SSF55874">
    <property type="entry name" value="ATPase domain of HSP90 chaperone/DNA topoisomerase II/histidine kinase"/>
    <property type="match status" value="1"/>
</dbReference>
<dbReference type="Proteomes" id="UP001183202">
    <property type="component" value="Unassembled WGS sequence"/>
</dbReference>
<dbReference type="GO" id="GO:0005524">
    <property type="term" value="F:ATP binding"/>
    <property type="evidence" value="ECO:0007669"/>
    <property type="project" value="UniProtKB-KW"/>
</dbReference>
<protein>
    <submittedName>
        <fullName evidence="1">ATP-binding protein</fullName>
    </submittedName>
</protein>
<evidence type="ECO:0000313" key="1">
    <source>
        <dbReference type="EMBL" id="MDT0348478.1"/>
    </source>
</evidence>
<comment type="caution">
    <text evidence="1">The sequence shown here is derived from an EMBL/GenBank/DDBJ whole genome shotgun (WGS) entry which is preliminary data.</text>
</comment>
<keyword evidence="1" id="KW-0067">ATP-binding</keyword>
<dbReference type="NCBIfam" id="NF047352">
    <property type="entry name" value="P_loop_sacsin"/>
    <property type="match status" value="1"/>
</dbReference>
<keyword evidence="1" id="KW-0547">Nucleotide-binding</keyword>
<dbReference type="RefSeq" id="WP_311554403.1">
    <property type="nucleotide sequence ID" value="NZ_JAVREJ010000002.1"/>
</dbReference>
<reference evidence="2" key="1">
    <citation type="submission" date="2023-07" db="EMBL/GenBank/DDBJ databases">
        <title>30 novel species of actinomycetes from the DSMZ collection.</title>
        <authorList>
            <person name="Nouioui I."/>
        </authorList>
    </citation>
    <scope>NUCLEOTIDE SEQUENCE [LARGE SCALE GENOMIC DNA]</scope>
    <source>
        <strain evidence="2">DSM 45834</strain>
    </source>
</reference>
<dbReference type="InterPro" id="IPR036890">
    <property type="entry name" value="HATPase_C_sf"/>
</dbReference>